<dbReference type="InterPro" id="IPR013987">
    <property type="entry name" value="YjdM_N"/>
</dbReference>
<dbReference type="PANTHER" id="PTHR30305:SF3">
    <property type="entry name" value="PROTEIN YJDM"/>
    <property type="match status" value="1"/>
</dbReference>
<dbReference type="SUPFAM" id="SSF57783">
    <property type="entry name" value="Zinc beta-ribbon"/>
    <property type="match status" value="1"/>
</dbReference>
<gene>
    <name evidence="4" type="ORF">E4K64_21260</name>
</gene>
<dbReference type="SUPFAM" id="SSF82057">
    <property type="entry name" value="Prokaryotic SH3-related domain"/>
    <property type="match status" value="1"/>
</dbReference>
<dbReference type="Pfam" id="PF03831">
    <property type="entry name" value="YjdM"/>
    <property type="match status" value="1"/>
</dbReference>
<name>A0A4Y9P2U4_9BRAD</name>
<dbReference type="InterPro" id="IPR013988">
    <property type="entry name" value="YjdM_C"/>
</dbReference>
<evidence type="ECO:0000313" key="4">
    <source>
        <dbReference type="EMBL" id="TFV73073.1"/>
    </source>
</evidence>
<proteinExistence type="inferred from homology"/>
<dbReference type="Gene3D" id="2.30.30.40">
    <property type="entry name" value="SH3 Domains"/>
    <property type="match status" value="1"/>
</dbReference>
<dbReference type="NCBIfam" id="TIGR00686">
    <property type="entry name" value="phnA"/>
    <property type="match status" value="1"/>
</dbReference>
<dbReference type="EMBL" id="SPQS01000012">
    <property type="protein sequence ID" value="TFV73073.1"/>
    <property type="molecule type" value="Genomic_DNA"/>
</dbReference>
<evidence type="ECO:0000259" key="3">
    <source>
        <dbReference type="Pfam" id="PF08274"/>
    </source>
</evidence>
<evidence type="ECO:0000313" key="5">
    <source>
        <dbReference type="Proteomes" id="UP000297700"/>
    </source>
</evidence>
<comment type="similarity">
    <text evidence="1">Belongs to the YjdM family.</text>
</comment>
<dbReference type="AlphaFoldDB" id="A0A4Y9P2U4"/>
<dbReference type="PANTHER" id="PTHR30305">
    <property type="entry name" value="PROTEIN YJDM-RELATED"/>
    <property type="match status" value="1"/>
</dbReference>
<feature type="domain" description="Protein YjdM N-terminal" evidence="3">
    <location>
        <begin position="6"/>
        <end position="32"/>
    </location>
</feature>
<dbReference type="Gene3D" id="2.20.25.10">
    <property type="match status" value="1"/>
</dbReference>
<organism evidence="4 5">
    <name type="scientific">Bradyrhizobium frederickii</name>
    <dbReference type="NCBI Taxonomy" id="2560054"/>
    <lineage>
        <taxon>Bacteria</taxon>
        <taxon>Pseudomonadati</taxon>
        <taxon>Pseudomonadota</taxon>
        <taxon>Alphaproteobacteria</taxon>
        <taxon>Hyphomicrobiales</taxon>
        <taxon>Nitrobacteraceae</taxon>
        <taxon>Bradyrhizobium</taxon>
    </lineage>
</organism>
<sequence length="116" mass="12247">MTDTMKCPACSSEHAYQDRDLWVCPECGHEWSGAVEAAAETAPDAGVRDANGNALADGDSVIVIKDLKIKGSSSVVKGGTKVRNIRLQDASDGHNIACKIDGIGAMNLKSEFVRKA</sequence>
<reference evidence="4 5" key="1">
    <citation type="submission" date="2019-03" db="EMBL/GenBank/DDBJ databases">
        <title>Bradyrhizobium strains diversity.</title>
        <authorList>
            <person name="Urquiaga M.C.O."/>
            <person name="Hungria M."/>
            <person name="Delamuta J.R.M."/>
            <person name="Klepa M.S."/>
        </authorList>
    </citation>
    <scope>NUCLEOTIDE SEQUENCE [LARGE SCALE GENOMIC DNA]</scope>
    <source>
        <strain evidence="4 5">CNPSo 3426</strain>
    </source>
</reference>
<dbReference type="InterPro" id="IPR004624">
    <property type="entry name" value="YjdM"/>
</dbReference>
<accession>A0A4Y9P2U4</accession>
<evidence type="ECO:0000259" key="2">
    <source>
        <dbReference type="Pfam" id="PF03831"/>
    </source>
</evidence>
<dbReference type="Pfam" id="PF08274">
    <property type="entry name" value="Zn_Ribbon_YjdM"/>
    <property type="match status" value="1"/>
</dbReference>
<dbReference type="RefSeq" id="WP_135165276.1">
    <property type="nucleotide sequence ID" value="NZ_SPQS01000012.1"/>
</dbReference>
<feature type="domain" description="Protein YjdM C-terminal" evidence="2">
    <location>
        <begin position="47"/>
        <end position="116"/>
    </location>
</feature>
<comment type="caution">
    <text evidence="4">The sequence shown here is derived from an EMBL/GenBank/DDBJ whole genome shotgun (WGS) entry which is preliminary data.</text>
</comment>
<dbReference type="FunFam" id="2.30.30.40:FF:000013">
    <property type="entry name" value="Alkylphosphonate utilization protein PhnA"/>
    <property type="match status" value="1"/>
</dbReference>
<protein>
    <submittedName>
        <fullName evidence="4">Alkylphosphonate utilization protein</fullName>
    </submittedName>
</protein>
<evidence type="ECO:0000256" key="1">
    <source>
        <dbReference type="ARBA" id="ARBA00009248"/>
    </source>
</evidence>
<dbReference type="Proteomes" id="UP000297700">
    <property type="component" value="Unassembled WGS sequence"/>
</dbReference>